<evidence type="ECO:0000313" key="1">
    <source>
        <dbReference type="EMBL" id="KAF2499621.1"/>
    </source>
</evidence>
<sequence length="279" mass="31963">MFDSSCALSDASKTQPTHELQKASQPLTLELPVAWHFSECHITWDLAPSESGYHFIDCRLNYKTIWLVDRISTARPQQFVGFSRTFNNEYYISLDIKAGPEQKNHVRTIAVRPGAWINDPSFQESFYQQVEALVKDLPDLMEIIVIAPSCEDRSCALSCTLASTSARHRIESALRMDEAYGMHREPRRSRIYQVVKADGSSRSLLLRFGFEEREDGLENCPCDAWIQEMEEILSDEMGRCVSRYRSAGTSRQSLRRFKLATSLHEKMTDAPDATARRRI</sequence>
<organism evidence="1 2">
    <name type="scientific">Lophium mytilinum</name>
    <dbReference type="NCBI Taxonomy" id="390894"/>
    <lineage>
        <taxon>Eukaryota</taxon>
        <taxon>Fungi</taxon>
        <taxon>Dikarya</taxon>
        <taxon>Ascomycota</taxon>
        <taxon>Pezizomycotina</taxon>
        <taxon>Dothideomycetes</taxon>
        <taxon>Pleosporomycetidae</taxon>
        <taxon>Mytilinidiales</taxon>
        <taxon>Mytilinidiaceae</taxon>
        <taxon>Lophium</taxon>
    </lineage>
</organism>
<dbReference type="Proteomes" id="UP000799750">
    <property type="component" value="Unassembled WGS sequence"/>
</dbReference>
<name>A0A6A6R4G4_9PEZI</name>
<keyword evidence="2" id="KW-1185">Reference proteome</keyword>
<protein>
    <submittedName>
        <fullName evidence="1">Uncharacterized protein</fullName>
    </submittedName>
</protein>
<reference evidence="1" key="1">
    <citation type="journal article" date="2020" name="Stud. Mycol.">
        <title>101 Dothideomycetes genomes: a test case for predicting lifestyles and emergence of pathogens.</title>
        <authorList>
            <person name="Haridas S."/>
            <person name="Albert R."/>
            <person name="Binder M."/>
            <person name="Bloem J."/>
            <person name="Labutti K."/>
            <person name="Salamov A."/>
            <person name="Andreopoulos B."/>
            <person name="Baker S."/>
            <person name="Barry K."/>
            <person name="Bills G."/>
            <person name="Bluhm B."/>
            <person name="Cannon C."/>
            <person name="Castanera R."/>
            <person name="Culley D."/>
            <person name="Daum C."/>
            <person name="Ezra D."/>
            <person name="Gonzalez J."/>
            <person name="Henrissat B."/>
            <person name="Kuo A."/>
            <person name="Liang C."/>
            <person name="Lipzen A."/>
            <person name="Lutzoni F."/>
            <person name="Magnuson J."/>
            <person name="Mondo S."/>
            <person name="Nolan M."/>
            <person name="Ohm R."/>
            <person name="Pangilinan J."/>
            <person name="Park H.-J."/>
            <person name="Ramirez L."/>
            <person name="Alfaro M."/>
            <person name="Sun H."/>
            <person name="Tritt A."/>
            <person name="Yoshinaga Y."/>
            <person name="Zwiers L.-H."/>
            <person name="Turgeon B."/>
            <person name="Goodwin S."/>
            <person name="Spatafora J."/>
            <person name="Crous P."/>
            <person name="Grigoriev I."/>
        </authorList>
    </citation>
    <scope>NUCLEOTIDE SEQUENCE</scope>
    <source>
        <strain evidence="1">CBS 269.34</strain>
    </source>
</reference>
<dbReference type="AlphaFoldDB" id="A0A6A6R4G4"/>
<accession>A0A6A6R4G4</accession>
<gene>
    <name evidence="1" type="ORF">BU16DRAFT_278414</name>
</gene>
<dbReference type="EMBL" id="MU004184">
    <property type="protein sequence ID" value="KAF2499621.1"/>
    <property type="molecule type" value="Genomic_DNA"/>
</dbReference>
<evidence type="ECO:0000313" key="2">
    <source>
        <dbReference type="Proteomes" id="UP000799750"/>
    </source>
</evidence>
<proteinExistence type="predicted"/>